<evidence type="ECO:0000256" key="2">
    <source>
        <dbReference type="SAM" id="SignalP"/>
    </source>
</evidence>
<dbReference type="RefSeq" id="WP_320426902.1">
    <property type="nucleotide sequence ID" value="NZ_JAXCLA010000012.1"/>
</dbReference>
<gene>
    <name evidence="4" type="ORF">SNE35_30825</name>
</gene>
<feature type="chain" id="PRO_5046315689" evidence="2">
    <location>
        <begin position="20"/>
        <end position="422"/>
    </location>
</feature>
<organism evidence="4 5">
    <name type="scientific">Roseateles agri</name>
    <dbReference type="NCBI Taxonomy" id="3098619"/>
    <lineage>
        <taxon>Bacteria</taxon>
        <taxon>Pseudomonadati</taxon>
        <taxon>Pseudomonadota</taxon>
        <taxon>Betaproteobacteria</taxon>
        <taxon>Burkholderiales</taxon>
        <taxon>Sphaerotilaceae</taxon>
        <taxon>Roseateles</taxon>
    </lineage>
</organism>
<dbReference type="InterPro" id="IPR013320">
    <property type="entry name" value="ConA-like_dom_sf"/>
</dbReference>
<sequence length="422" mass="46855">MKYALVPLLLALTAGLASAQSQVDPGLRQLPQNTAASHPPTAAIAHYTVAGTELATPASGATVQKLPVGALQAGRSYTLAVRASGKGSVAVRFREPKQQQTYRTYATPVDGTTATDYTVEFTAPAYTDMAEIALQGQLGVERVSLKMRPALPRTEPVKDWGESFTPPGYQLVFNDEFDGTALDRRRWFTRYINGNETTDRLNDENQRYTDKDNHVESDGLLRLVARRKELSQPNGLNYESGMIRSDFTLRYGFLEARVKMPGGRGVWPAFWMISDVGETGRINWPPEIDIFEFVNNVENDKVNKIHIAANVTPKGSKPVWLYTAPGMKPAVNDWVAPFDFDKGWHTIAVEWTPERVGWYVDGQNVASRLHSWTYDDGVIASPAHILLNFAVGGAWAGRHGIDDSAFPQSLDIDWVRVYQKPQ</sequence>
<evidence type="ECO:0000256" key="1">
    <source>
        <dbReference type="ARBA" id="ARBA00006865"/>
    </source>
</evidence>
<name>A0ABU5DU83_9BURK</name>
<evidence type="ECO:0000259" key="3">
    <source>
        <dbReference type="PROSITE" id="PS51762"/>
    </source>
</evidence>
<keyword evidence="5" id="KW-1185">Reference proteome</keyword>
<accession>A0ABU5DU83</accession>
<dbReference type="Gene3D" id="2.60.120.200">
    <property type="match status" value="1"/>
</dbReference>
<dbReference type="PANTHER" id="PTHR10963">
    <property type="entry name" value="GLYCOSYL HYDROLASE-RELATED"/>
    <property type="match status" value="1"/>
</dbReference>
<dbReference type="SUPFAM" id="SSF49899">
    <property type="entry name" value="Concanavalin A-like lectins/glucanases"/>
    <property type="match status" value="1"/>
</dbReference>
<dbReference type="CDD" id="cd08023">
    <property type="entry name" value="GH16_laminarinase_like"/>
    <property type="match status" value="1"/>
</dbReference>
<dbReference type="InterPro" id="IPR050546">
    <property type="entry name" value="Glycosyl_Hydrlase_16"/>
</dbReference>
<keyword evidence="2" id="KW-0732">Signal</keyword>
<dbReference type="Pfam" id="PF00722">
    <property type="entry name" value="Glyco_hydro_16"/>
    <property type="match status" value="1"/>
</dbReference>
<feature type="domain" description="GH16" evidence="3">
    <location>
        <begin position="158"/>
        <end position="422"/>
    </location>
</feature>
<dbReference type="PANTHER" id="PTHR10963:SF55">
    <property type="entry name" value="GLYCOSIDE HYDROLASE FAMILY 16 PROTEIN"/>
    <property type="match status" value="1"/>
</dbReference>
<dbReference type="EMBL" id="JAXCLA010000012">
    <property type="protein sequence ID" value="MDY0748932.1"/>
    <property type="molecule type" value="Genomic_DNA"/>
</dbReference>
<dbReference type="PROSITE" id="PS51762">
    <property type="entry name" value="GH16_2"/>
    <property type="match status" value="1"/>
</dbReference>
<keyword evidence="4" id="KW-0378">Hydrolase</keyword>
<dbReference type="GO" id="GO:0016787">
    <property type="term" value="F:hydrolase activity"/>
    <property type="evidence" value="ECO:0007669"/>
    <property type="project" value="UniProtKB-KW"/>
</dbReference>
<reference evidence="4 5" key="1">
    <citation type="submission" date="2023-11" db="EMBL/GenBank/DDBJ databases">
        <title>Paucibacter sp. nov., isolated from fresh soil in Korea.</title>
        <authorList>
            <person name="Le N.T.T."/>
        </authorList>
    </citation>
    <scope>NUCLEOTIDE SEQUENCE [LARGE SCALE GENOMIC DNA]</scope>
    <source>
        <strain evidence="4 5">R3-3</strain>
    </source>
</reference>
<comment type="caution">
    <text evidence="4">The sequence shown here is derived from an EMBL/GenBank/DDBJ whole genome shotgun (WGS) entry which is preliminary data.</text>
</comment>
<proteinExistence type="inferred from homology"/>
<protein>
    <submittedName>
        <fullName evidence="4">Glycoside hydrolase family 16 protein</fullName>
    </submittedName>
</protein>
<dbReference type="Proteomes" id="UP001285263">
    <property type="component" value="Unassembled WGS sequence"/>
</dbReference>
<evidence type="ECO:0000313" key="4">
    <source>
        <dbReference type="EMBL" id="MDY0748932.1"/>
    </source>
</evidence>
<comment type="similarity">
    <text evidence="1">Belongs to the glycosyl hydrolase 16 family.</text>
</comment>
<dbReference type="InterPro" id="IPR000757">
    <property type="entry name" value="Beta-glucanase-like"/>
</dbReference>
<feature type="signal peptide" evidence="2">
    <location>
        <begin position="1"/>
        <end position="19"/>
    </location>
</feature>
<evidence type="ECO:0000313" key="5">
    <source>
        <dbReference type="Proteomes" id="UP001285263"/>
    </source>
</evidence>